<keyword evidence="3" id="KW-1185">Reference proteome</keyword>
<accession>A0A418M1D3</accession>
<reference evidence="2 3" key="1">
    <citation type="submission" date="2018-08" db="EMBL/GenBank/DDBJ databases">
        <title>Fibrisoma montanum sp. nov., isolated from Danxia mountain soil.</title>
        <authorList>
            <person name="Huang Y."/>
        </authorList>
    </citation>
    <scope>NUCLEOTIDE SEQUENCE [LARGE SCALE GENOMIC DNA]</scope>
    <source>
        <strain evidence="2 3">HYT19</strain>
    </source>
</reference>
<protein>
    <submittedName>
        <fullName evidence="2">Glycosyltransferase family 1 protein</fullName>
    </submittedName>
</protein>
<evidence type="ECO:0000313" key="2">
    <source>
        <dbReference type="EMBL" id="RIV19390.1"/>
    </source>
</evidence>
<evidence type="ECO:0000259" key="1">
    <source>
        <dbReference type="Pfam" id="PF00534"/>
    </source>
</evidence>
<dbReference type="PANTHER" id="PTHR12526">
    <property type="entry name" value="GLYCOSYLTRANSFERASE"/>
    <property type="match status" value="1"/>
</dbReference>
<dbReference type="AlphaFoldDB" id="A0A418M1D3"/>
<dbReference type="RefSeq" id="WP_119670494.1">
    <property type="nucleotide sequence ID" value="NZ_QXED01000008.1"/>
</dbReference>
<dbReference type="GO" id="GO:0016757">
    <property type="term" value="F:glycosyltransferase activity"/>
    <property type="evidence" value="ECO:0007669"/>
    <property type="project" value="InterPro"/>
</dbReference>
<keyword evidence="2" id="KW-0808">Transferase</keyword>
<organism evidence="2 3">
    <name type="scientific">Fibrisoma montanum</name>
    <dbReference type="NCBI Taxonomy" id="2305895"/>
    <lineage>
        <taxon>Bacteria</taxon>
        <taxon>Pseudomonadati</taxon>
        <taxon>Bacteroidota</taxon>
        <taxon>Cytophagia</taxon>
        <taxon>Cytophagales</taxon>
        <taxon>Spirosomataceae</taxon>
        <taxon>Fibrisoma</taxon>
    </lineage>
</organism>
<dbReference type="Gene3D" id="3.40.50.2000">
    <property type="entry name" value="Glycogen Phosphorylase B"/>
    <property type="match status" value="2"/>
</dbReference>
<sequence length="413" mass="46388">MTTKQAYATRCVTAHAGARDFYQLSLALHEAGMLERLVTEAYAPDWLYAVAPEQARKRYCPGLPKSTVTLSRGALYRTIRSRLVNTSDTFAIDHCLSRTAYEVARRTNSNLFLYSYYGHEAFWRAIADRSERQRILFQLHPHPTAIRHLLAGEMERLPFAAQSIRDEEEFQLLPDQLHALAEEPLLATLCVTASQFTRATLIEHGVPADRIRVVPYGVDTTAFPARTSAPASRPFRVVFVGRMNQRKGLADLLQAVRLLNSRHVEVVICGRGYVDYSMLAEYRDLTINIQYALPTPRLIRELHQSHVFVLPSLAEGFGHVILEAMATGLPVITTANTCGPDVLTEGEHGYLVPIRTPEAIAAQLENAIRNPTDWFAMGQLAARQARLFTWARFRRGVTDVYLQATASQLNPTL</sequence>
<dbReference type="SUPFAM" id="SSF53756">
    <property type="entry name" value="UDP-Glycosyltransferase/glycogen phosphorylase"/>
    <property type="match status" value="1"/>
</dbReference>
<evidence type="ECO:0000313" key="3">
    <source>
        <dbReference type="Proteomes" id="UP000283523"/>
    </source>
</evidence>
<name>A0A418M1D3_9BACT</name>
<dbReference type="Pfam" id="PF00534">
    <property type="entry name" value="Glycos_transf_1"/>
    <property type="match status" value="1"/>
</dbReference>
<dbReference type="EMBL" id="QXED01000008">
    <property type="protein sequence ID" value="RIV19390.1"/>
    <property type="molecule type" value="Genomic_DNA"/>
</dbReference>
<dbReference type="CDD" id="cd03801">
    <property type="entry name" value="GT4_PimA-like"/>
    <property type="match status" value="1"/>
</dbReference>
<comment type="caution">
    <text evidence="2">The sequence shown here is derived from an EMBL/GenBank/DDBJ whole genome shotgun (WGS) entry which is preliminary data.</text>
</comment>
<dbReference type="PANTHER" id="PTHR12526:SF590">
    <property type="entry name" value="ALPHA-MALTOSE-1-PHOSPHATE SYNTHASE"/>
    <property type="match status" value="1"/>
</dbReference>
<feature type="domain" description="Glycosyl transferase family 1" evidence="1">
    <location>
        <begin position="232"/>
        <end position="371"/>
    </location>
</feature>
<dbReference type="Proteomes" id="UP000283523">
    <property type="component" value="Unassembled WGS sequence"/>
</dbReference>
<gene>
    <name evidence="2" type="ORF">DYU11_25125</name>
</gene>
<dbReference type="InterPro" id="IPR001296">
    <property type="entry name" value="Glyco_trans_1"/>
</dbReference>
<proteinExistence type="predicted"/>
<dbReference type="OrthoDB" id="596635at2"/>